<protein>
    <submittedName>
        <fullName evidence="1">Uncharacterized protein</fullName>
    </submittedName>
</protein>
<gene>
    <name evidence="1" type="ORF">H5410_001361</name>
</gene>
<name>A0A9J6AYX8_SOLCO</name>
<evidence type="ECO:0000313" key="1">
    <source>
        <dbReference type="EMBL" id="KAG5629644.1"/>
    </source>
</evidence>
<comment type="caution">
    <text evidence="1">The sequence shown here is derived from an EMBL/GenBank/DDBJ whole genome shotgun (WGS) entry which is preliminary data.</text>
</comment>
<proteinExistence type="predicted"/>
<sequence>MIWIRLKESERSIGVTEMAKYLREEKNMGRRDDGIEMILQASISSIKRLKSSYDVVNEAWMNLFCNHA</sequence>
<dbReference type="AlphaFoldDB" id="A0A9J6AYX8"/>
<dbReference type="Proteomes" id="UP000824120">
    <property type="component" value="Chromosome 1"/>
</dbReference>
<accession>A0A9J6AYX8</accession>
<keyword evidence="2" id="KW-1185">Reference proteome</keyword>
<organism evidence="1 2">
    <name type="scientific">Solanum commersonii</name>
    <name type="common">Commerson's wild potato</name>
    <name type="synonym">Commerson's nightshade</name>
    <dbReference type="NCBI Taxonomy" id="4109"/>
    <lineage>
        <taxon>Eukaryota</taxon>
        <taxon>Viridiplantae</taxon>
        <taxon>Streptophyta</taxon>
        <taxon>Embryophyta</taxon>
        <taxon>Tracheophyta</taxon>
        <taxon>Spermatophyta</taxon>
        <taxon>Magnoliopsida</taxon>
        <taxon>eudicotyledons</taxon>
        <taxon>Gunneridae</taxon>
        <taxon>Pentapetalae</taxon>
        <taxon>asterids</taxon>
        <taxon>lamiids</taxon>
        <taxon>Solanales</taxon>
        <taxon>Solanaceae</taxon>
        <taxon>Solanoideae</taxon>
        <taxon>Solaneae</taxon>
        <taxon>Solanum</taxon>
    </lineage>
</organism>
<dbReference type="EMBL" id="JACXVP010000001">
    <property type="protein sequence ID" value="KAG5629644.1"/>
    <property type="molecule type" value="Genomic_DNA"/>
</dbReference>
<evidence type="ECO:0000313" key="2">
    <source>
        <dbReference type="Proteomes" id="UP000824120"/>
    </source>
</evidence>
<reference evidence="1 2" key="1">
    <citation type="submission" date="2020-09" db="EMBL/GenBank/DDBJ databases">
        <title>De no assembly of potato wild relative species, Solanum commersonii.</title>
        <authorList>
            <person name="Cho K."/>
        </authorList>
    </citation>
    <scope>NUCLEOTIDE SEQUENCE [LARGE SCALE GENOMIC DNA]</scope>
    <source>
        <strain evidence="1">LZ3.2</strain>
        <tissue evidence="1">Leaf</tissue>
    </source>
</reference>